<comment type="similarity">
    <text evidence="1">Belongs to the alpha-carbonic anhydrase family.</text>
</comment>
<dbReference type="GO" id="GO:0006730">
    <property type="term" value="P:one-carbon metabolic process"/>
    <property type="evidence" value="ECO:0007669"/>
    <property type="project" value="TreeGrafter"/>
</dbReference>
<protein>
    <submittedName>
        <fullName evidence="5">Alpha-carbonic anhydrase domain-containing protein</fullName>
    </submittedName>
</protein>
<dbReference type="AlphaFoldDB" id="A0A183J399"/>
<dbReference type="PANTHER" id="PTHR18952">
    <property type="entry name" value="CARBONIC ANHYDRASE"/>
    <property type="match status" value="1"/>
</dbReference>
<dbReference type="Gene3D" id="3.10.200.10">
    <property type="entry name" value="Alpha carbonic anhydrase"/>
    <property type="match status" value="1"/>
</dbReference>
<evidence type="ECO:0000259" key="2">
    <source>
        <dbReference type="PROSITE" id="PS51144"/>
    </source>
</evidence>
<organism evidence="5">
    <name type="scientific">Soboliphyme baturini</name>
    <dbReference type="NCBI Taxonomy" id="241478"/>
    <lineage>
        <taxon>Eukaryota</taxon>
        <taxon>Metazoa</taxon>
        <taxon>Ecdysozoa</taxon>
        <taxon>Nematoda</taxon>
        <taxon>Enoplea</taxon>
        <taxon>Dorylaimia</taxon>
        <taxon>Dioctophymatida</taxon>
        <taxon>Dioctophymatoidea</taxon>
        <taxon>Soboliphymatidae</taxon>
        <taxon>Soboliphyme</taxon>
    </lineage>
</organism>
<evidence type="ECO:0000313" key="4">
    <source>
        <dbReference type="Proteomes" id="UP000270296"/>
    </source>
</evidence>
<reference evidence="5" key="1">
    <citation type="submission" date="2016-06" db="UniProtKB">
        <authorList>
            <consortium name="WormBaseParasite"/>
        </authorList>
    </citation>
    <scope>IDENTIFICATION</scope>
</reference>
<accession>A0A183J399</accession>
<dbReference type="SMART" id="SM01057">
    <property type="entry name" value="Carb_anhydrase"/>
    <property type="match status" value="1"/>
</dbReference>
<dbReference type="OrthoDB" id="5978072at2759"/>
<dbReference type="Pfam" id="PF00194">
    <property type="entry name" value="Carb_anhydrase"/>
    <property type="match status" value="1"/>
</dbReference>
<evidence type="ECO:0000313" key="3">
    <source>
        <dbReference type="EMBL" id="VDP31076.1"/>
    </source>
</evidence>
<dbReference type="SUPFAM" id="SSF51069">
    <property type="entry name" value="Carbonic anhydrase"/>
    <property type="match status" value="1"/>
</dbReference>
<dbReference type="GO" id="GO:0004089">
    <property type="term" value="F:carbonate dehydratase activity"/>
    <property type="evidence" value="ECO:0007669"/>
    <property type="project" value="InterPro"/>
</dbReference>
<dbReference type="PROSITE" id="PS51144">
    <property type="entry name" value="ALPHA_CA_2"/>
    <property type="match status" value="1"/>
</dbReference>
<dbReference type="PANTHER" id="PTHR18952:SF208">
    <property type="entry name" value="CARBONIC ANHYDRASE XA-RELATED"/>
    <property type="match status" value="1"/>
</dbReference>
<keyword evidence="4" id="KW-1185">Reference proteome</keyword>
<dbReference type="WBParaSite" id="SBAD_0001071201-mRNA-1">
    <property type="protein sequence ID" value="SBAD_0001071201-mRNA-1"/>
    <property type="gene ID" value="SBAD_0001071201"/>
</dbReference>
<feature type="domain" description="Alpha-carbonic anhydrase" evidence="2">
    <location>
        <begin position="1"/>
        <end position="141"/>
    </location>
</feature>
<gene>
    <name evidence="3" type="ORF">SBAD_LOCUS10347</name>
</gene>
<dbReference type="InterPro" id="IPR036398">
    <property type="entry name" value="CA_dom_sf"/>
</dbReference>
<proteinExistence type="inferred from homology"/>
<sequence length="141" mass="16193">MTGPDYWGLVNRDWWMCSHGKQQSPIDIDPKVLLFDPNLKPLYVDKVNGTLENTGQYLTFEVDEKSGFPVFISGGPLGAYKYQAFKIILHFGDKENFGSEHTIDGEHFSGEVSEFHSRNSLITHFLMNKDKKLFRKKLIHA</sequence>
<evidence type="ECO:0000313" key="5">
    <source>
        <dbReference type="WBParaSite" id="SBAD_0001071201-mRNA-1"/>
    </source>
</evidence>
<dbReference type="InterPro" id="IPR001148">
    <property type="entry name" value="CA_dom"/>
</dbReference>
<dbReference type="EMBL" id="UZAM01013947">
    <property type="protein sequence ID" value="VDP31076.1"/>
    <property type="molecule type" value="Genomic_DNA"/>
</dbReference>
<dbReference type="Proteomes" id="UP000270296">
    <property type="component" value="Unassembled WGS sequence"/>
</dbReference>
<dbReference type="InterPro" id="IPR023561">
    <property type="entry name" value="Carbonic_anhydrase_a-class"/>
</dbReference>
<name>A0A183J399_9BILA</name>
<reference evidence="3 4" key="2">
    <citation type="submission" date="2018-11" db="EMBL/GenBank/DDBJ databases">
        <authorList>
            <consortium name="Pathogen Informatics"/>
        </authorList>
    </citation>
    <scope>NUCLEOTIDE SEQUENCE [LARGE SCALE GENOMIC DNA]</scope>
</reference>
<evidence type="ECO:0000256" key="1">
    <source>
        <dbReference type="ARBA" id="ARBA00010718"/>
    </source>
</evidence>
<dbReference type="GO" id="GO:0008270">
    <property type="term" value="F:zinc ion binding"/>
    <property type="evidence" value="ECO:0007669"/>
    <property type="project" value="InterPro"/>
</dbReference>